<gene>
    <name evidence="1" type="ORF">EV420DRAFT_1486229</name>
</gene>
<name>A0AA39MMK9_ARMTA</name>
<keyword evidence="2" id="KW-1185">Reference proteome</keyword>
<comment type="caution">
    <text evidence="1">The sequence shown here is derived from an EMBL/GenBank/DDBJ whole genome shotgun (WGS) entry which is preliminary data.</text>
</comment>
<dbReference type="Proteomes" id="UP001175211">
    <property type="component" value="Unassembled WGS sequence"/>
</dbReference>
<evidence type="ECO:0000313" key="1">
    <source>
        <dbReference type="EMBL" id="KAK0439473.1"/>
    </source>
</evidence>
<protein>
    <submittedName>
        <fullName evidence="1">Uncharacterized protein</fullName>
    </submittedName>
</protein>
<dbReference type="AlphaFoldDB" id="A0AA39MMK9"/>
<organism evidence="1 2">
    <name type="scientific">Armillaria tabescens</name>
    <name type="common">Ringless honey mushroom</name>
    <name type="synonym">Agaricus tabescens</name>
    <dbReference type="NCBI Taxonomy" id="1929756"/>
    <lineage>
        <taxon>Eukaryota</taxon>
        <taxon>Fungi</taxon>
        <taxon>Dikarya</taxon>
        <taxon>Basidiomycota</taxon>
        <taxon>Agaricomycotina</taxon>
        <taxon>Agaricomycetes</taxon>
        <taxon>Agaricomycetidae</taxon>
        <taxon>Agaricales</taxon>
        <taxon>Marasmiineae</taxon>
        <taxon>Physalacriaceae</taxon>
        <taxon>Desarmillaria</taxon>
    </lineage>
</organism>
<reference evidence="1" key="1">
    <citation type="submission" date="2023-06" db="EMBL/GenBank/DDBJ databases">
        <authorList>
            <consortium name="Lawrence Berkeley National Laboratory"/>
            <person name="Ahrendt S."/>
            <person name="Sahu N."/>
            <person name="Indic B."/>
            <person name="Wong-Bajracharya J."/>
            <person name="Merenyi Z."/>
            <person name="Ke H.-M."/>
            <person name="Monk M."/>
            <person name="Kocsube S."/>
            <person name="Drula E."/>
            <person name="Lipzen A."/>
            <person name="Balint B."/>
            <person name="Henrissat B."/>
            <person name="Andreopoulos B."/>
            <person name="Martin F.M."/>
            <person name="Harder C.B."/>
            <person name="Rigling D."/>
            <person name="Ford K.L."/>
            <person name="Foster G.D."/>
            <person name="Pangilinan J."/>
            <person name="Papanicolaou A."/>
            <person name="Barry K."/>
            <person name="LaButti K."/>
            <person name="Viragh M."/>
            <person name="Koriabine M."/>
            <person name="Yan M."/>
            <person name="Riley R."/>
            <person name="Champramary S."/>
            <person name="Plett K.L."/>
            <person name="Tsai I.J."/>
            <person name="Slot J."/>
            <person name="Sipos G."/>
            <person name="Plett J."/>
            <person name="Nagy L.G."/>
            <person name="Grigoriev I.V."/>
        </authorList>
    </citation>
    <scope>NUCLEOTIDE SEQUENCE</scope>
    <source>
        <strain evidence="1">CCBAS 213</strain>
    </source>
</reference>
<sequence length="426" mass="46197">THSVVEYDLQPYHVEAVVTPPVCPSMTPSPDKAVNVATTSSNTGVVPQPQRITKPEPPKAFILNLVPQKGGLIKKMSPILNTPQKAQASIFRNLALRKPVVMAKKPVIQVPSIMVYEDEELEEEDAIERSSDPASHTTFFTIPISTAKMRSGDPLVLKTRKGRALRRGSRLQGRISMPGLEKDTVHARRFPVEETAPAASGSGMQEGDNSVVVDDVVYACAFHPSVDLQFHEPMSRQALEHLKLSALPPALASLSKPSTEMRNGHPAVFRAHSDLRAHILHVPNISLFSLSSRFSIPALTAASLVFLNSASSLGKLEKKPAPNARLAGMGNVLHDSMPWISVHYFFSAIFLDAKIRTFYNLAHSHMAERNKVVQELVDGLDSIASHEGGTAIIDTYAEVSDLIRSFIVKVGKDASDSGSEGGADNA</sequence>
<dbReference type="GeneID" id="85353914"/>
<feature type="non-terminal residue" evidence="1">
    <location>
        <position position="1"/>
    </location>
</feature>
<evidence type="ECO:0000313" key="2">
    <source>
        <dbReference type="Proteomes" id="UP001175211"/>
    </source>
</evidence>
<proteinExistence type="predicted"/>
<dbReference type="RefSeq" id="XP_060323258.1">
    <property type="nucleotide sequence ID" value="XM_060470366.1"/>
</dbReference>
<dbReference type="EMBL" id="JAUEPS010000084">
    <property type="protein sequence ID" value="KAK0439473.1"/>
    <property type="molecule type" value="Genomic_DNA"/>
</dbReference>
<accession>A0AA39MMK9</accession>